<evidence type="ECO:0000313" key="3">
    <source>
        <dbReference type="EMBL" id="RKO91326.1"/>
    </source>
</evidence>
<sequence length="1545" mass="162830">MTSGQTSAPLASRSPATTRLKSIKPDSPDPARLNSDKGNENENDDEVVEGENEEVNYEFEDDRGEPYDALEEEALLREAEQSREDNAQLGKDQYIQARVRREEPVPRSKRRLMAHLHVIGPKDTQSSLTIPIYTGLNIIGRNPTATVRKLGITGVSLALVDVLGVSNVHALIGADFAYAGGKGDALSGEFRKKVGEDDTLTFVEDLRSTNSTTISGHKLRQGSLYQLVHGSEVCFSPAQCRYEYVNPPQNIMDKVVEASSNPVAKFAAGSRSPTTSAAKLSFASGSSDSLLKSVLLSPHISNPATSRLGNPKPPLLFVEKTSTIAAQSDGGSDAATDAISRLLPKLAPLVKPDSGPRKQTILENEEREEVTGSASDVMDGDEINDKEKKEMEAQRESGARPEEIETRVHPAVAPVQSVAQNPEDRTFEMDETQWHPILMGDTQVAADADAPSTAASSVTAFPKKVVTFEDAAAADPDATDGEDEELDPSASPTVESANLVSQILAPIPAAPESHSWGSADDVMNADEDDDEYVGSSPTLFHAAAVMVHATVDDDHLNPHPDDDRENEVVHARDSLGFAVAATAQDDERRSAPSESQERPPASTVVSSIPNPNPGRRAFLADSDSDPESEPEVDPVTNRPTTHALTAALAPASPSLPQNSAAPTSNSPNKNGAEKRNVVDDGSETEEEDTGEPEKLAPGQNVETPVRKEALWRAKQGLKTSGVLAAASAPGSARTEFTSKEATSTGDQAGADPTSTTEGGPSKSPAVASLLSVSRRRSSVAKDAVASDDEIVEATPDRVPLRKPALKRRPSALGFPDIEKDRDAEISVQAANADEDNESMDEAAANDGAVDFAADVDPKAAPEHVSLAAPAPHAAEAPLRAPLADVPVAAEAVDPAPSKRKAVAQARDAASKRRKSVEGEETTVDDDDVDTKVQADPGSEDEAPQARTGRRKAAPKSAPKVAKASGKPARGRRSVSEVPKAEPEADEQLTRAAAQVKPKASAGNPGAADSVTDEMTKPESKKSARGQRVAAEVDIDPELETAEPKLHPKAGARKPAAEEQVADDATNPASKPHEAVSASKANPKPVAGARGRRKGATVSAEAEVEHDLENADQGEKPTEQKNGDAEKEPATEAPRRNARGKYKAKPREPEPAAAAEVDVIEPAPPDADPDSAAGRRTSARARKPTIVRPGVYHSSDDEPPSTVSKSKKTLGTKAVAATGKSNTPADHSPDAPASDAPPTPAPALPPPSGDAALSRGRKRKSPADPDVIASVDVPLNRGRKRRSAPIEDDEAAAAPYDAAGAPAAVPPTATEPIPQEAEPEDDAAAGIEVVVVNKTRGKGKAPEKAKAKAAGGKAKATGGNAKEEEKGKKIDKEEEEEEQEQEAERDAEAAKSAVEVPGRAKAKPAGKKRELGASAEEPDTGSSRKRRAAAPTDADESDDPLAADNQKMAPISAATDAAIVDVNDTSLPKVLFTGLGEFDERKTVSRHQMIVPVPHRDAPRWHSRNDMARLHAPGYGPDPPNDQVPLCAKRGEAYRRRPVARCVQEG</sequence>
<organism evidence="3 4">
    <name type="scientific">Blyttiomyces helicus</name>
    <dbReference type="NCBI Taxonomy" id="388810"/>
    <lineage>
        <taxon>Eukaryota</taxon>
        <taxon>Fungi</taxon>
        <taxon>Fungi incertae sedis</taxon>
        <taxon>Chytridiomycota</taxon>
        <taxon>Chytridiomycota incertae sedis</taxon>
        <taxon>Chytridiomycetes</taxon>
        <taxon>Chytridiomycetes incertae sedis</taxon>
        <taxon>Blyttiomyces</taxon>
    </lineage>
</organism>
<proteinExistence type="predicted"/>
<evidence type="ECO:0000259" key="2">
    <source>
        <dbReference type="PROSITE" id="PS50006"/>
    </source>
</evidence>
<dbReference type="Proteomes" id="UP000269721">
    <property type="component" value="Unassembled WGS sequence"/>
</dbReference>
<feature type="compositionally biased region" description="Low complexity" evidence="1">
    <location>
        <begin position="1291"/>
        <end position="1315"/>
    </location>
</feature>
<feature type="compositionally biased region" description="Acidic residues" evidence="1">
    <location>
        <begin position="680"/>
        <end position="690"/>
    </location>
</feature>
<dbReference type="Gene3D" id="2.60.200.20">
    <property type="match status" value="1"/>
</dbReference>
<feature type="compositionally biased region" description="Polar residues" evidence="1">
    <location>
        <begin position="739"/>
        <end position="758"/>
    </location>
</feature>
<feature type="compositionally biased region" description="Basic and acidic residues" evidence="1">
    <location>
        <begin position="1360"/>
        <end position="1371"/>
    </location>
</feature>
<keyword evidence="4" id="KW-1185">Reference proteome</keyword>
<feature type="compositionally biased region" description="Acidic residues" evidence="1">
    <location>
        <begin position="523"/>
        <end position="532"/>
    </location>
</feature>
<feature type="compositionally biased region" description="Low complexity" evidence="1">
    <location>
        <begin position="1347"/>
        <end position="1359"/>
    </location>
</feature>
<feature type="region of interest" description="Disordered" evidence="1">
    <location>
        <begin position="551"/>
        <end position="822"/>
    </location>
</feature>
<feature type="region of interest" description="Disordered" evidence="1">
    <location>
        <begin position="471"/>
        <end position="495"/>
    </location>
</feature>
<feature type="compositionally biased region" description="Acidic residues" evidence="1">
    <location>
        <begin position="41"/>
        <end position="67"/>
    </location>
</feature>
<name>A0A4P9WL29_9FUNG</name>
<gene>
    <name evidence="3" type="ORF">BDK51DRAFT_40748</name>
</gene>
<dbReference type="OrthoDB" id="342264at2759"/>
<feature type="compositionally biased region" description="Basic and acidic residues" evidence="1">
    <location>
        <begin position="23"/>
        <end position="40"/>
    </location>
</feature>
<feature type="compositionally biased region" description="Acidic residues" evidence="1">
    <location>
        <begin position="477"/>
        <end position="487"/>
    </location>
</feature>
<feature type="region of interest" description="Disordered" evidence="1">
    <location>
        <begin position="350"/>
        <end position="380"/>
    </location>
</feature>
<feature type="region of interest" description="Disordered" evidence="1">
    <location>
        <begin position="392"/>
        <end position="424"/>
    </location>
</feature>
<feature type="region of interest" description="Disordered" evidence="1">
    <location>
        <begin position="853"/>
        <end position="872"/>
    </location>
</feature>
<feature type="compositionally biased region" description="Low complexity" evidence="1">
    <location>
        <begin position="639"/>
        <end position="662"/>
    </location>
</feature>
<feature type="compositionally biased region" description="Basic and acidic residues" evidence="1">
    <location>
        <begin position="1102"/>
        <end position="1134"/>
    </location>
</feature>
<evidence type="ECO:0000313" key="4">
    <source>
        <dbReference type="Proteomes" id="UP000269721"/>
    </source>
</evidence>
<feature type="compositionally biased region" description="Acidic residues" evidence="1">
    <location>
        <begin position="622"/>
        <end position="632"/>
    </location>
</feature>
<feature type="compositionally biased region" description="Low complexity" evidence="1">
    <location>
        <begin position="954"/>
        <end position="967"/>
    </location>
</feature>
<accession>A0A4P9WL29</accession>
<feature type="compositionally biased region" description="Low complexity" evidence="1">
    <location>
        <begin position="1223"/>
        <end position="1233"/>
    </location>
</feature>
<feature type="region of interest" description="Disordered" evidence="1">
    <location>
        <begin position="510"/>
        <end position="534"/>
    </location>
</feature>
<dbReference type="PROSITE" id="PS50006">
    <property type="entry name" value="FHA_DOMAIN"/>
    <property type="match status" value="1"/>
</dbReference>
<feature type="compositionally biased region" description="Basic and acidic residues" evidence="1">
    <location>
        <begin position="585"/>
        <end position="597"/>
    </location>
</feature>
<dbReference type="InterPro" id="IPR000253">
    <property type="entry name" value="FHA_dom"/>
</dbReference>
<feature type="compositionally biased region" description="Basic and acidic residues" evidence="1">
    <location>
        <begin position="392"/>
        <end position="408"/>
    </location>
</feature>
<feature type="region of interest" description="Disordered" evidence="1">
    <location>
        <begin position="1"/>
        <end position="67"/>
    </location>
</feature>
<feature type="compositionally biased region" description="Polar residues" evidence="1">
    <location>
        <begin position="1"/>
        <end position="20"/>
    </location>
</feature>
<evidence type="ECO:0000256" key="1">
    <source>
        <dbReference type="SAM" id="MobiDB-lite"/>
    </source>
</evidence>
<protein>
    <recommendedName>
        <fullName evidence="2">FHA domain-containing protein</fullName>
    </recommendedName>
</protein>
<feature type="compositionally biased region" description="Pro residues" evidence="1">
    <location>
        <begin position="1234"/>
        <end position="1247"/>
    </location>
</feature>
<feature type="domain" description="FHA" evidence="2">
    <location>
        <begin position="137"/>
        <end position="219"/>
    </location>
</feature>
<reference evidence="4" key="1">
    <citation type="journal article" date="2018" name="Nat. Microbiol.">
        <title>Leveraging single-cell genomics to expand the fungal tree of life.</title>
        <authorList>
            <person name="Ahrendt S.R."/>
            <person name="Quandt C.A."/>
            <person name="Ciobanu D."/>
            <person name="Clum A."/>
            <person name="Salamov A."/>
            <person name="Andreopoulos B."/>
            <person name="Cheng J.F."/>
            <person name="Woyke T."/>
            <person name="Pelin A."/>
            <person name="Henrissat B."/>
            <person name="Reynolds N.K."/>
            <person name="Benny G.L."/>
            <person name="Smith M.E."/>
            <person name="James T.Y."/>
            <person name="Grigoriev I.V."/>
        </authorList>
    </citation>
    <scope>NUCLEOTIDE SEQUENCE [LARGE SCALE GENOMIC DNA]</scope>
</reference>
<feature type="compositionally biased region" description="Basic and acidic residues" evidence="1">
    <location>
        <begin position="551"/>
        <end position="573"/>
    </location>
</feature>
<dbReference type="SUPFAM" id="SSF49879">
    <property type="entry name" value="SMAD/FHA domain"/>
    <property type="match status" value="1"/>
</dbReference>
<feature type="compositionally biased region" description="Low complexity" evidence="1">
    <location>
        <begin position="1150"/>
        <end position="1160"/>
    </location>
</feature>
<dbReference type="InterPro" id="IPR008984">
    <property type="entry name" value="SMAD_FHA_dom_sf"/>
</dbReference>
<feature type="compositionally biased region" description="Acidic residues" evidence="1">
    <location>
        <begin position="918"/>
        <end position="928"/>
    </location>
</feature>
<feature type="region of interest" description="Disordered" evidence="1">
    <location>
        <begin position="890"/>
        <end position="1448"/>
    </location>
</feature>
<dbReference type="EMBL" id="KZ995118">
    <property type="protein sequence ID" value="RKO91326.1"/>
    <property type="molecule type" value="Genomic_DNA"/>
</dbReference>